<dbReference type="GO" id="GO:0007155">
    <property type="term" value="P:cell adhesion"/>
    <property type="evidence" value="ECO:0007669"/>
    <property type="project" value="TreeGrafter"/>
</dbReference>
<proteinExistence type="predicted"/>
<dbReference type="EMBL" id="CP043329">
    <property type="protein sequence ID" value="QEK51386.1"/>
    <property type="molecule type" value="Genomic_DNA"/>
</dbReference>
<gene>
    <name evidence="2" type="ORF">FYC62_06675</name>
</gene>
<keyword evidence="3" id="KW-1185">Reference proteome</keyword>
<dbReference type="GO" id="GO:0050839">
    <property type="term" value="F:cell adhesion molecule binding"/>
    <property type="evidence" value="ECO:0007669"/>
    <property type="project" value="TreeGrafter"/>
</dbReference>
<dbReference type="GO" id="GO:0030198">
    <property type="term" value="P:extracellular matrix organization"/>
    <property type="evidence" value="ECO:0007669"/>
    <property type="project" value="TreeGrafter"/>
</dbReference>
<dbReference type="AlphaFoldDB" id="A0A5C0VFT3"/>
<dbReference type="InterPro" id="IPR036378">
    <property type="entry name" value="FAS1_dom_sf"/>
</dbReference>
<dbReference type="PROSITE" id="PS51257">
    <property type="entry name" value="PROKAR_LIPOPROTEIN"/>
    <property type="match status" value="1"/>
</dbReference>
<name>A0A5C0VFT3_9SPHI</name>
<dbReference type="PANTHER" id="PTHR10900">
    <property type="entry name" value="PERIOSTIN-RELATED"/>
    <property type="match status" value="1"/>
</dbReference>
<dbReference type="PROSITE" id="PS50213">
    <property type="entry name" value="FAS1"/>
    <property type="match status" value="1"/>
</dbReference>
<evidence type="ECO:0000313" key="3">
    <source>
        <dbReference type="Proteomes" id="UP000323653"/>
    </source>
</evidence>
<dbReference type="Proteomes" id="UP000323653">
    <property type="component" value="Chromosome"/>
</dbReference>
<dbReference type="GO" id="GO:0031012">
    <property type="term" value="C:extracellular matrix"/>
    <property type="evidence" value="ECO:0007669"/>
    <property type="project" value="TreeGrafter"/>
</dbReference>
<accession>A0A5C0VFT3</accession>
<evidence type="ECO:0000313" key="2">
    <source>
        <dbReference type="EMBL" id="QEK51386.1"/>
    </source>
</evidence>
<dbReference type="Gene3D" id="2.30.180.10">
    <property type="entry name" value="FAS1 domain"/>
    <property type="match status" value="1"/>
</dbReference>
<feature type="domain" description="FAS1" evidence="1">
    <location>
        <begin position="39"/>
        <end position="161"/>
    </location>
</feature>
<dbReference type="Pfam" id="PF02469">
    <property type="entry name" value="Fasciclin"/>
    <property type="match status" value="1"/>
</dbReference>
<dbReference type="InterPro" id="IPR050904">
    <property type="entry name" value="Adhesion/Biosynth-related"/>
</dbReference>
<reference evidence="2 3" key="1">
    <citation type="submission" date="2019-08" db="EMBL/GenBank/DDBJ databases">
        <title>Pedobacter sp. nov., isolated from Han river, South Korea.</title>
        <authorList>
            <person name="Lee D.-H."/>
            <person name="Kim Y.-S."/>
            <person name="Hwang E.-M."/>
            <person name="Le Tran T.C."/>
            <person name="Cha C.-J."/>
        </authorList>
    </citation>
    <scope>NUCLEOTIDE SEQUENCE [LARGE SCALE GENOMIC DNA]</scope>
    <source>
        <strain evidence="2 3">CJ43</strain>
    </source>
</reference>
<evidence type="ECO:0000259" key="1">
    <source>
        <dbReference type="PROSITE" id="PS50213"/>
    </source>
</evidence>
<protein>
    <submittedName>
        <fullName evidence="2">Fasciclin domain-containing protein</fullName>
    </submittedName>
</protein>
<sequence>MNIRKHINTLLSATLLSLAIYGCNDKWDEHVAVTDEIVNDNLFEQLSENNELSEFNKLLVKTGYDTVIAASKTYTVFAPNNDVITALSPSLINDTAQLKRFVANHIAISAYRTDMASDSLNLKMLSGKNLVFLQNEIDEIQITTANKFAANGIYHIINGALTPRSSIWEYLRSNNTAYRQAAFITALDTINIYPNGQTNTGNVLFDNEFTRETYNIRNEEVKYTMFLMQDAALTIEVNKLLPYFLRPSIDTNTNIATQYAIRDLVFPGELKASNLPDTLISKFGVKVPVNRNNIIETIKTSNGLIHIVRNMNVELRHRLVTTKIEGENPRQFIPGDRRGNTYFRNKRDPQGILFNDLMVQNHGVSLFEVGYNTPLLYSTTYRVFWRAINDIQTNVFQQRLRVGGVRNAAGLVVNTITTFPYLNVNVNDYTEVYIGDFTLTNTANIPLALIGATVTTNGNNTVTLDYLRLVPIIK</sequence>
<organism evidence="2 3">
    <name type="scientific">Pedobacter aquae</name>
    <dbReference type="NCBI Taxonomy" id="2605747"/>
    <lineage>
        <taxon>Bacteria</taxon>
        <taxon>Pseudomonadati</taxon>
        <taxon>Bacteroidota</taxon>
        <taxon>Sphingobacteriia</taxon>
        <taxon>Sphingobacteriales</taxon>
        <taxon>Sphingobacteriaceae</taxon>
        <taxon>Pedobacter</taxon>
    </lineage>
</organism>
<dbReference type="InterPro" id="IPR000782">
    <property type="entry name" value="FAS1_domain"/>
</dbReference>
<dbReference type="SMART" id="SM00554">
    <property type="entry name" value="FAS1"/>
    <property type="match status" value="1"/>
</dbReference>
<dbReference type="RefSeq" id="WP_149074399.1">
    <property type="nucleotide sequence ID" value="NZ_CP043329.1"/>
</dbReference>
<dbReference type="GO" id="GO:0005615">
    <property type="term" value="C:extracellular space"/>
    <property type="evidence" value="ECO:0007669"/>
    <property type="project" value="TreeGrafter"/>
</dbReference>
<dbReference type="PANTHER" id="PTHR10900:SF77">
    <property type="entry name" value="FI19380P1"/>
    <property type="match status" value="1"/>
</dbReference>
<dbReference type="KEGG" id="pej:FYC62_06675"/>
<dbReference type="SUPFAM" id="SSF82153">
    <property type="entry name" value="FAS1 domain"/>
    <property type="match status" value="2"/>
</dbReference>